<feature type="domain" description="Flagellar hook-associated protein 2 C-terminal" evidence="7">
    <location>
        <begin position="253"/>
        <end position="421"/>
    </location>
</feature>
<dbReference type="InterPro" id="IPR003481">
    <property type="entry name" value="FliD_N"/>
</dbReference>
<evidence type="ECO:0000256" key="3">
    <source>
        <dbReference type="ARBA" id="ARBA00023054"/>
    </source>
</evidence>
<evidence type="ECO:0000259" key="6">
    <source>
        <dbReference type="Pfam" id="PF02465"/>
    </source>
</evidence>
<dbReference type="GO" id="GO:0005576">
    <property type="term" value="C:extracellular region"/>
    <property type="evidence" value="ECO:0007669"/>
    <property type="project" value="UniProtKB-SubCell"/>
</dbReference>
<comment type="similarity">
    <text evidence="1 5">Belongs to the FliD family.</text>
</comment>
<dbReference type="Pfam" id="PF02465">
    <property type="entry name" value="FliD_N"/>
    <property type="match status" value="1"/>
</dbReference>
<keyword evidence="8" id="KW-0969">Cilium</keyword>
<keyword evidence="4 5" id="KW-0975">Bacterial flagellum</keyword>
<dbReference type="PANTHER" id="PTHR30288">
    <property type="entry name" value="FLAGELLAR CAP/ASSEMBLY PROTEIN FLID"/>
    <property type="match status" value="1"/>
</dbReference>
<feature type="domain" description="Flagellar hook-associated protein 2 N-terminal" evidence="6">
    <location>
        <begin position="18"/>
        <end position="114"/>
    </location>
</feature>
<keyword evidence="8" id="KW-0966">Cell projection</keyword>
<name>A0A5E4XHY7_9BURK</name>
<accession>A0A5E4XHY7</accession>
<dbReference type="Pfam" id="PF07195">
    <property type="entry name" value="FliD_C"/>
    <property type="match status" value="2"/>
</dbReference>
<keyword evidence="3" id="KW-0175">Coiled coil</keyword>
<dbReference type="GO" id="GO:0071973">
    <property type="term" value="P:bacterial-type flagellum-dependent cell motility"/>
    <property type="evidence" value="ECO:0007669"/>
    <property type="project" value="TreeGrafter"/>
</dbReference>
<comment type="function">
    <text evidence="5">Required for morphogenesis and for the elongation of the flagellar filament by facilitating polymerization of the flagellin monomers at the tip of growing filament. Forms a capping structure, which prevents flagellin subunits (transported through the central channel of the flagellum) from leaking out without polymerization at the distal end.</text>
</comment>
<dbReference type="RefSeq" id="WP_150564403.1">
    <property type="nucleotide sequence ID" value="NZ_CABPSL010000018.1"/>
</dbReference>
<evidence type="ECO:0000256" key="1">
    <source>
        <dbReference type="ARBA" id="ARBA00009764"/>
    </source>
</evidence>
<dbReference type="Proteomes" id="UP000384354">
    <property type="component" value="Unassembled WGS sequence"/>
</dbReference>
<dbReference type="PANTHER" id="PTHR30288:SF0">
    <property type="entry name" value="FLAGELLAR HOOK-ASSOCIATED PROTEIN 2"/>
    <property type="match status" value="1"/>
</dbReference>
<proteinExistence type="inferred from homology"/>
<keyword evidence="8" id="KW-0282">Flagellum</keyword>
<evidence type="ECO:0000259" key="7">
    <source>
        <dbReference type="Pfam" id="PF07195"/>
    </source>
</evidence>
<dbReference type="GO" id="GO:0009421">
    <property type="term" value="C:bacterial-type flagellum filament cap"/>
    <property type="evidence" value="ECO:0007669"/>
    <property type="project" value="InterPro"/>
</dbReference>
<evidence type="ECO:0000313" key="8">
    <source>
        <dbReference type="EMBL" id="VVE35768.1"/>
    </source>
</evidence>
<dbReference type="InterPro" id="IPR040026">
    <property type="entry name" value="FliD"/>
</dbReference>
<sequence length="688" mass="68920">MATSTSATGSISSPGIGSGLDVNALVTSLMQPANNKLTLLKNQEASYQTKLSAIGTLQSAMSAFQNSLTTLSSASQYLQMSATTADTTMLSATADTSAAAGSFSVNISQLAQAQSLSTIGVTSQTASLGSTNAATKLTISFGTITGTATNGVYGSGTTFAANAAQSPVTITIDSSNNSLQGIRDAINASGANVSATIVNDGSSTPYRLVLTSKTTGQNMSMQITAAAGGDAQITNLLSYDSTAAQNLTQTAAAQNANLTVNGLNITSATNNITGAVQGLTINALKVGNTTVTTTNNTNAVTTAVSNFANAYNTIQSTITSLTAFDKAGGGANNGPLIGDSTVQLVQNRIQQILNSKLPGVGTNALSSLAQIGVTSQADGTLSVDQGALNKAISSGGFSQLASLLATNGITSDSLVSYTGSTSNTQAGGYAINISQVATQGASVGSIDLTKGGTVSQVTIDQTNNQLAVQLDGKSASVVIPPGTYTPDTLAAAIQSAVNGNSTFKDAGSAIAVTQKNGSLTMTSTRYGSASKVSVGDVAGATLFGTTTNTTGIDIAGTIGGYQASGSGQTLTGIAGAPTSGLKITVTGATTGDRGTINFSQGYASLLNNQVTDFLSTSGAISSATNSLNATIKQVQQQESAWQDQMTQMQNRYLAQFTALDATMAKLQNTSDYLKQVLGGSSSSSSSSK</sequence>
<gene>
    <name evidence="8" type="ORF">PCE31106_03877</name>
</gene>
<dbReference type="OrthoDB" id="9810816at2"/>
<keyword evidence="5" id="KW-0964">Secreted</keyword>
<evidence type="ECO:0000313" key="9">
    <source>
        <dbReference type="Proteomes" id="UP000384354"/>
    </source>
</evidence>
<comment type="subcellular location">
    <subcellularLocation>
        <location evidence="5">Secreted</location>
    </subcellularLocation>
    <subcellularLocation>
        <location evidence="5">Bacterial flagellum</location>
    </subcellularLocation>
</comment>
<comment type="subunit">
    <text evidence="2 5">Homopentamer.</text>
</comment>
<evidence type="ECO:0000256" key="2">
    <source>
        <dbReference type="ARBA" id="ARBA00011255"/>
    </source>
</evidence>
<dbReference type="EMBL" id="CABPSL010000018">
    <property type="protein sequence ID" value="VVE35768.1"/>
    <property type="molecule type" value="Genomic_DNA"/>
</dbReference>
<evidence type="ECO:0000256" key="5">
    <source>
        <dbReference type="RuleBase" id="RU362066"/>
    </source>
</evidence>
<dbReference type="AlphaFoldDB" id="A0A5E4XHY7"/>
<dbReference type="InterPro" id="IPR010809">
    <property type="entry name" value="FliD_C"/>
</dbReference>
<evidence type="ECO:0000256" key="4">
    <source>
        <dbReference type="ARBA" id="ARBA00023143"/>
    </source>
</evidence>
<dbReference type="GO" id="GO:0009424">
    <property type="term" value="C:bacterial-type flagellum hook"/>
    <property type="evidence" value="ECO:0007669"/>
    <property type="project" value="UniProtKB-UniRule"/>
</dbReference>
<reference evidence="8 9" key="1">
    <citation type="submission" date="2019-08" db="EMBL/GenBank/DDBJ databases">
        <authorList>
            <person name="Peeters C."/>
        </authorList>
    </citation>
    <scope>NUCLEOTIDE SEQUENCE [LARGE SCALE GENOMIC DNA]</scope>
    <source>
        <strain evidence="8 9">LMG 31106</strain>
    </source>
</reference>
<feature type="domain" description="Flagellar hook-associated protein 2 C-terminal" evidence="7">
    <location>
        <begin position="592"/>
        <end position="668"/>
    </location>
</feature>
<organism evidence="8 9">
    <name type="scientific">Pandoraea cepalis</name>
    <dbReference type="NCBI Taxonomy" id="2508294"/>
    <lineage>
        <taxon>Bacteria</taxon>
        <taxon>Pseudomonadati</taxon>
        <taxon>Pseudomonadota</taxon>
        <taxon>Betaproteobacteria</taxon>
        <taxon>Burkholderiales</taxon>
        <taxon>Burkholderiaceae</taxon>
        <taxon>Pandoraea</taxon>
    </lineage>
</organism>
<protein>
    <recommendedName>
        <fullName evidence="5">Flagellar hook-associated protein 2</fullName>
        <shortName evidence="5">HAP2</shortName>
    </recommendedName>
    <alternativeName>
        <fullName evidence="5">Flagellar cap protein</fullName>
    </alternativeName>
</protein>
<dbReference type="GO" id="GO:0007155">
    <property type="term" value="P:cell adhesion"/>
    <property type="evidence" value="ECO:0007669"/>
    <property type="project" value="InterPro"/>
</dbReference>